<dbReference type="CDD" id="cd00130">
    <property type="entry name" value="PAS"/>
    <property type="match status" value="2"/>
</dbReference>
<proteinExistence type="predicted"/>
<evidence type="ECO:0000259" key="9">
    <source>
        <dbReference type="PROSITE" id="PS50110"/>
    </source>
</evidence>
<dbReference type="InterPro" id="IPR000700">
    <property type="entry name" value="PAS-assoc_C"/>
</dbReference>
<dbReference type="Pfam" id="PF08448">
    <property type="entry name" value="PAS_4"/>
    <property type="match status" value="2"/>
</dbReference>
<dbReference type="InterPro" id="IPR036890">
    <property type="entry name" value="HATPase_C_sf"/>
</dbReference>
<dbReference type="InterPro" id="IPR001789">
    <property type="entry name" value="Sig_transdc_resp-reg_receiver"/>
</dbReference>
<dbReference type="SMART" id="SM00448">
    <property type="entry name" value="REC"/>
    <property type="match status" value="1"/>
</dbReference>
<evidence type="ECO:0000259" key="11">
    <source>
        <dbReference type="PROSITE" id="PS50113"/>
    </source>
</evidence>
<dbReference type="EC" id="2.7.13.3" evidence="2"/>
<dbReference type="PRINTS" id="PR00344">
    <property type="entry name" value="BCTRLSENSOR"/>
</dbReference>
<feature type="region of interest" description="Disordered" evidence="7">
    <location>
        <begin position="1"/>
        <end position="24"/>
    </location>
</feature>
<dbReference type="SMART" id="SM00387">
    <property type="entry name" value="HATPase_c"/>
    <property type="match status" value="1"/>
</dbReference>
<keyword evidence="5 12" id="KW-0418">Kinase</keyword>
<dbReference type="NCBIfam" id="TIGR00229">
    <property type="entry name" value="sensory_box"/>
    <property type="match status" value="3"/>
</dbReference>
<dbReference type="InterPro" id="IPR003594">
    <property type="entry name" value="HATPase_dom"/>
</dbReference>
<dbReference type="Pfam" id="PF08447">
    <property type="entry name" value="PAS_3"/>
    <property type="match status" value="1"/>
</dbReference>
<evidence type="ECO:0000259" key="10">
    <source>
        <dbReference type="PROSITE" id="PS50112"/>
    </source>
</evidence>
<dbReference type="RefSeq" id="WP_165700642.1">
    <property type="nucleotide sequence ID" value="NZ_CP036265.1"/>
</dbReference>
<dbReference type="SUPFAM" id="SSF55785">
    <property type="entry name" value="PYP-like sensor domain (PAS domain)"/>
    <property type="match status" value="3"/>
</dbReference>
<reference evidence="12 13" key="1">
    <citation type="submission" date="2019-02" db="EMBL/GenBank/DDBJ databases">
        <title>Deep-cultivation of Planctomycetes and their phenomic and genomic characterization uncovers novel biology.</title>
        <authorList>
            <person name="Wiegand S."/>
            <person name="Jogler M."/>
            <person name="Boedeker C."/>
            <person name="Pinto D."/>
            <person name="Vollmers J."/>
            <person name="Rivas-Marin E."/>
            <person name="Kohn T."/>
            <person name="Peeters S.H."/>
            <person name="Heuer A."/>
            <person name="Rast P."/>
            <person name="Oberbeckmann S."/>
            <person name="Bunk B."/>
            <person name="Jeske O."/>
            <person name="Meyerdierks A."/>
            <person name="Storesund J.E."/>
            <person name="Kallscheuer N."/>
            <person name="Luecker S."/>
            <person name="Lage O.M."/>
            <person name="Pohl T."/>
            <person name="Merkel B.J."/>
            <person name="Hornburger P."/>
            <person name="Mueller R.-W."/>
            <person name="Bruemmer F."/>
            <person name="Labrenz M."/>
            <person name="Spormann A.M."/>
            <person name="Op den Camp H."/>
            <person name="Overmann J."/>
            <person name="Amann R."/>
            <person name="Jetten M.S.M."/>
            <person name="Mascher T."/>
            <person name="Medema M.H."/>
            <person name="Devos D.P."/>
            <person name="Kaster A.-K."/>
            <person name="Ovreas L."/>
            <person name="Rohde M."/>
            <person name="Galperin M.Y."/>
            <person name="Jogler C."/>
        </authorList>
    </citation>
    <scope>NUCLEOTIDE SEQUENCE [LARGE SCALE GENOMIC DNA]</scope>
    <source>
        <strain evidence="12 13">CA12</strain>
    </source>
</reference>
<keyword evidence="3 6" id="KW-0597">Phosphoprotein</keyword>
<evidence type="ECO:0000256" key="1">
    <source>
        <dbReference type="ARBA" id="ARBA00000085"/>
    </source>
</evidence>
<evidence type="ECO:0000259" key="8">
    <source>
        <dbReference type="PROSITE" id="PS50109"/>
    </source>
</evidence>
<evidence type="ECO:0000256" key="3">
    <source>
        <dbReference type="ARBA" id="ARBA00022553"/>
    </source>
</evidence>
<dbReference type="InterPro" id="IPR011006">
    <property type="entry name" value="CheY-like_superfamily"/>
</dbReference>
<feature type="domain" description="Response regulatory" evidence="9">
    <location>
        <begin position="891"/>
        <end position="1019"/>
    </location>
</feature>
<dbReference type="Proteomes" id="UP000318741">
    <property type="component" value="Chromosome"/>
</dbReference>
<dbReference type="Pfam" id="PF01590">
    <property type="entry name" value="GAF"/>
    <property type="match status" value="1"/>
</dbReference>
<dbReference type="InterPro" id="IPR029016">
    <property type="entry name" value="GAF-like_dom_sf"/>
</dbReference>
<dbReference type="FunFam" id="3.30.565.10:FF:000010">
    <property type="entry name" value="Sensor histidine kinase RcsC"/>
    <property type="match status" value="1"/>
</dbReference>
<dbReference type="PROSITE" id="PS50109">
    <property type="entry name" value="HIS_KIN"/>
    <property type="match status" value="1"/>
</dbReference>
<dbReference type="Gene3D" id="3.30.450.20">
    <property type="entry name" value="PAS domain"/>
    <property type="match status" value="3"/>
</dbReference>
<dbReference type="InterPro" id="IPR000014">
    <property type="entry name" value="PAS"/>
</dbReference>
<dbReference type="EMBL" id="CP036265">
    <property type="protein sequence ID" value="QDT15695.1"/>
    <property type="molecule type" value="Genomic_DNA"/>
</dbReference>
<keyword evidence="4 12" id="KW-0808">Transferase</keyword>
<dbReference type="SUPFAM" id="SSF55781">
    <property type="entry name" value="GAF domain-like"/>
    <property type="match status" value="1"/>
</dbReference>
<accession>A0A517P8K7</accession>
<dbReference type="GO" id="GO:0000155">
    <property type="term" value="F:phosphorelay sensor kinase activity"/>
    <property type="evidence" value="ECO:0007669"/>
    <property type="project" value="InterPro"/>
</dbReference>
<dbReference type="Gene3D" id="1.10.287.130">
    <property type="match status" value="1"/>
</dbReference>
<dbReference type="SMART" id="SM00388">
    <property type="entry name" value="HisKA"/>
    <property type="match status" value="1"/>
</dbReference>
<keyword evidence="13" id="KW-1185">Reference proteome</keyword>
<dbReference type="Gene3D" id="3.30.565.10">
    <property type="entry name" value="Histidine kinase-like ATPase, C-terminal domain"/>
    <property type="match status" value="1"/>
</dbReference>
<dbReference type="InterPro" id="IPR004358">
    <property type="entry name" value="Sig_transdc_His_kin-like_C"/>
</dbReference>
<sequence length="1040" mass="111897">MPQVPPPIAGSVPSESPTLSEPATPIAATPLCNAAALDRIVRTVRRALGVEWATMSVIGAGRQRVVSAAGLPAGGELNAADTLCALCAEAGGLAVRDVTERPEFRDLPGPASLGVRSYLGVPVALPNATEVGVLCALDRVPRDWTDADREMLDDLAAAAADLIRADRLAEAYAAAEARARASEERFRDVAETAGEYLWEVDAEGRFTFLTERAENTFGRPLGTMIGLRPWEMYDEPTESARVREWFEGVRRDRVRFRNLVRRSVRPDGDERWVRLSGAPLFDDAGALIGYRGAGQDVTTEKRAELAATRAEVAAERARRERYDLLERFITQAPASVAMFDREMRYVSHSRQWLGLHGLPDTMELTGRSHYDVLPQQPARWREAHEACLAGETRRAEADSFTRADGVPGWVDWHVEPWRDETGQVGGVVILSADVTARQRSLSRLKSAVDAADIGTWLWDLRTGVLLADGGLRAFFGFPPEAETVGVDPDRLYDPIHADDQSRVAAAIHHAYETGRFDTEFRVRPPHGKSRWLAARGQVTRDEEDRPLSFHGAVVDVTERKLAEAQLYEAKAQAEAANRAKSEFVANISHELRTPLTAILGYADLAADAAETAAINFPHDGSAAVWEEVHANAHTIRRNGEHLLRLINDVLDLAKIEAGKLSIDRVPYSAARLADELADLMRPRAESGGMRLETRVAPELAGRAVLGDPVRVRQILLNLLGNAAKFTARGGATGGAATGGSAGNDDSVVLSVRPTVGGDEEVHWLEFAVADTGCGVPADQLDRLFEPFEQADAGAGRRYGGTGLGLSISRRLAERLGGTLTAESVPGAGSTFRLRVPAPPCGSAPARLLTDAPRPQRLPPPLPPRPLDRGPSVSPPVLHAASAPLKPLVGRRVLLAEDAEDSRRLVTFLLNKAGAEVEAVCDGRAAIEALFPQTPPGAAARQPDPGAGFDVVLMDMQMPHLDGLEATRELRSRGYRGPIVALTAHAMEGAAAACLAAGCDAHASKPISREELVDAVFRAAAGAFAADREAMPEGLLDPIPL</sequence>
<evidence type="ECO:0000313" key="12">
    <source>
        <dbReference type="EMBL" id="QDT15695.1"/>
    </source>
</evidence>
<feature type="domain" description="PAS" evidence="10">
    <location>
        <begin position="182"/>
        <end position="226"/>
    </location>
</feature>
<dbReference type="InterPro" id="IPR036097">
    <property type="entry name" value="HisK_dim/P_sf"/>
</dbReference>
<evidence type="ECO:0000313" key="13">
    <source>
        <dbReference type="Proteomes" id="UP000318741"/>
    </source>
</evidence>
<dbReference type="Pfam" id="PF02518">
    <property type="entry name" value="HATPase_c"/>
    <property type="match status" value="1"/>
</dbReference>
<dbReference type="InterPro" id="IPR013655">
    <property type="entry name" value="PAS_fold_3"/>
</dbReference>
<dbReference type="CDD" id="cd17546">
    <property type="entry name" value="REC_hyHK_CKI1_RcsC-like"/>
    <property type="match status" value="1"/>
</dbReference>
<dbReference type="PROSITE" id="PS50113">
    <property type="entry name" value="PAC"/>
    <property type="match status" value="3"/>
</dbReference>
<evidence type="ECO:0000256" key="6">
    <source>
        <dbReference type="PROSITE-ProRule" id="PRU00169"/>
    </source>
</evidence>
<dbReference type="SMART" id="SM00091">
    <property type="entry name" value="PAS"/>
    <property type="match status" value="2"/>
</dbReference>
<dbReference type="InterPro" id="IPR035965">
    <property type="entry name" value="PAS-like_dom_sf"/>
</dbReference>
<feature type="region of interest" description="Disordered" evidence="7">
    <location>
        <begin position="842"/>
        <end position="872"/>
    </location>
</feature>
<dbReference type="InterPro" id="IPR001610">
    <property type="entry name" value="PAC"/>
</dbReference>
<name>A0A517P8K7_9PLAN</name>
<dbReference type="InterPro" id="IPR013656">
    <property type="entry name" value="PAS_4"/>
</dbReference>
<protein>
    <recommendedName>
        <fullName evidence="2">histidine kinase</fullName>
        <ecNumber evidence="2">2.7.13.3</ecNumber>
    </recommendedName>
</protein>
<dbReference type="Gene3D" id="3.30.450.40">
    <property type="match status" value="1"/>
</dbReference>
<dbReference type="AlphaFoldDB" id="A0A517P8K7"/>
<feature type="compositionally biased region" description="Pro residues" evidence="7">
    <location>
        <begin position="855"/>
        <end position="864"/>
    </location>
</feature>
<dbReference type="SUPFAM" id="SSF47384">
    <property type="entry name" value="Homodimeric domain of signal transducing histidine kinase"/>
    <property type="match status" value="1"/>
</dbReference>
<evidence type="ECO:0000256" key="7">
    <source>
        <dbReference type="SAM" id="MobiDB-lite"/>
    </source>
</evidence>
<dbReference type="CDD" id="cd00082">
    <property type="entry name" value="HisKA"/>
    <property type="match status" value="1"/>
</dbReference>
<feature type="domain" description="Histidine kinase" evidence="8">
    <location>
        <begin position="586"/>
        <end position="839"/>
    </location>
</feature>
<gene>
    <name evidence="12" type="primary">luxQ_2</name>
    <name evidence="12" type="ORF">CA12_17850</name>
</gene>
<feature type="domain" description="PAC" evidence="11">
    <location>
        <begin position="516"/>
        <end position="568"/>
    </location>
</feature>
<dbReference type="InterPro" id="IPR003661">
    <property type="entry name" value="HisK_dim/P_dom"/>
</dbReference>
<evidence type="ECO:0000256" key="5">
    <source>
        <dbReference type="ARBA" id="ARBA00022777"/>
    </source>
</evidence>
<dbReference type="SMART" id="SM00065">
    <property type="entry name" value="GAF"/>
    <property type="match status" value="1"/>
</dbReference>
<dbReference type="Gene3D" id="3.40.50.2300">
    <property type="match status" value="1"/>
</dbReference>
<evidence type="ECO:0000256" key="4">
    <source>
        <dbReference type="ARBA" id="ARBA00022679"/>
    </source>
</evidence>
<feature type="modified residue" description="4-aspartylphosphate" evidence="6">
    <location>
        <position position="954"/>
    </location>
</feature>
<dbReference type="SUPFAM" id="SSF55874">
    <property type="entry name" value="ATPase domain of HSP90 chaperone/DNA topoisomerase II/histidine kinase"/>
    <property type="match status" value="1"/>
</dbReference>
<evidence type="ECO:0000256" key="2">
    <source>
        <dbReference type="ARBA" id="ARBA00012438"/>
    </source>
</evidence>
<dbReference type="PROSITE" id="PS50110">
    <property type="entry name" value="RESPONSE_REGULATORY"/>
    <property type="match status" value="1"/>
</dbReference>
<dbReference type="SUPFAM" id="SSF52172">
    <property type="entry name" value="CheY-like"/>
    <property type="match status" value="1"/>
</dbReference>
<dbReference type="Pfam" id="PF00512">
    <property type="entry name" value="HisKA"/>
    <property type="match status" value="1"/>
</dbReference>
<dbReference type="Gene3D" id="2.10.70.100">
    <property type="match status" value="1"/>
</dbReference>
<feature type="domain" description="PAC" evidence="11">
    <location>
        <begin position="393"/>
        <end position="446"/>
    </location>
</feature>
<dbReference type="KEGG" id="acaf:CA12_17850"/>
<comment type="catalytic activity">
    <reaction evidence="1">
        <text>ATP + protein L-histidine = ADP + protein N-phospho-L-histidine.</text>
        <dbReference type="EC" id="2.7.13.3"/>
    </reaction>
</comment>
<dbReference type="PROSITE" id="PS50112">
    <property type="entry name" value="PAS"/>
    <property type="match status" value="1"/>
</dbReference>
<feature type="domain" description="PAC" evidence="11">
    <location>
        <begin position="257"/>
        <end position="309"/>
    </location>
</feature>
<dbReference type="CDD" id="cd16922">
    <property type="entry name" value="HATPase_EvgS-ArcB-TorS-like"/>
    <property type="match status" value="1"/>
</dbReference>
<dbReference type="InterPro" id="IPR005467">
    <property type="entry name" value="His_kinase_dom"/>
</dbReference>
<organism evidence="12 13">
    <name type="scientific">Alienimonas californiensis</name>
    <dbReference type="NCBI Taxonomy" id="2527989"/>
    <lineage>
        <taxon>Bacteria</taxon>
        <taxon>Pseudomonadati</taxon>
        <taxon>Planctomycetota</taxon>
        <taxon>Planctomycetia</taxon>
        <taxon>Planctomycetales</taxon>
        <taxon>Planctomycetaceae</taxon>
        <taxon>Alienimonas</taxon>
    </lineage>
</organism>
<dbReference type="InterPro" id="IPR003018">
    <property type="entry name" value="GAF"/>
</dbReference>
<dbReference type="Pfam" id="PF00072">
    <property type="entry name" value="Response_reg"/>
    <property type="match status" value="1"/>
</dbReference>
<dbReference type="PANTHER" id="PTHR43047">
    <property type="entry name" value="TWO-COMPONENT HISTIDINE PROTEIN KINASE"/>
    <property type="match status" value="1"/>
</dbReference>
<dbReference type="SMART" id="SM00086">
    <property type="entry name" value="PAC"/>
    <property type="match status" value="3"/>
</dbReference>